<dbReference type="PANTHER" id="PTHR43342:SF2">
    <property type="entry name" value="POTENTIAL NAD-REDUCING HYDROGENASE SUBUNIT"/>
    <property type="match status" value="1"/>
</dbReference>
<sequence length="161" mass="18134">MEFKFDWEENKEKLEDFKIFIKENRNKQGALMPVLQKAQALFGYLPEEVLQIISKDLNVPLSEVYGVATFYSQFSLIPKGEYKIGVCLGTACYVRGAQDILNKVVETLGIEVGKTTPDRKFSITATRCLGACGLAPVLVVNDDVYGRLTVDDVEKIIDKYR</sequence>
<organism evidence="1 2">
    <name type="scientific">Tissierella simiarum</name>
    <dbReference type="NCBI Taxonomy" id="2841534"/>
    <lineage>
        <taxon>Bacteria</taxon>
        <taxon>Bacillati</taxon>
        <taxon>Bacillota</taxon>
        <taxon>Tissierellia</taxon>
        <taxon>Tissierellales</taxon>
        <taxon>Tissierellaceae</taxon>
        <taxon>Tissierella</taxon>
    </lineage>
</organism>
<dbReference type="EMBL" id="JAHLPM010000010">
    <property type="protein sequence ID" value="MBU5438809.1"/>
    <property type="molecule type" value="Genomic_DNA"/>
</dbReference>
<name>A0ABS6E7B1_9FIRM</name>
<proteinExistence type="predicted"/>
<dbReference type="PROSITE" id="PS01099">
    <property type="entry name" value="COMPLEX1_24K"/>
    <property type="match status" value="1"/>
</dbReference>
<evidence type="ECO:0000313" key="1">
    <source>
        <dbReference type="EMBL" id="MBU5438809.1"/>
    </source>
</evidence>
<dbReference type="PIRSF" id="PIRSF000216">
    <property type="entry name" value="NADH_DH_24kDa"/>
    <property type="match status" value="1"/>
</dbReference>
<dbReference type="RefSeq" id="WP_216520201.1">
    <property type="nucleotide sequence ID" value="NZ_JAHLPM010000010.1"/>
</dbReference>
<keyword evidence="2" id="KW-1185">Reference proteome</keyword>
<dbReference type="GO" id="GO:0016491">
    <property type="term" value="F:oxidoreductase activity"/>
    <property type="evidence" value="ECO:0007669"/>
    <property type="project" value="UniProtKB-KW"/>
</dbReference>
<dbReference type="InterPro" id="IPR042128">
    <property type="entry name" value="NuoE_dom"/>
</dbReference>
<protein>
    <submittedName>
        <fullName evidence="1">NADH-quinone oxidoreductase subunit NuoE</fullName>
        <ecNumber evidence="1">1.6.5.11</ecNumber>
    </submittedName>
</protein>
<comment type="caution">
    <text evidence="1">The sequence shown here is derived from an EMBL/GenBank/DDBJ whole genome shotgun (WGS) entry which is preliminary data.</text>
</comment>
<dbReference type="Pfam" id="PF01257">
    <property type="entry name" value="2Fe-2S_thioredx"/>
    <property type="match status" value="1"/>
</dbReference>
<dbReference type="Proteomes" id="UP000749471">
    <property type="component" value="Unassembled WGS sequence"/>
</dbReference>
<gene>
    <name evidence="1" type="primary">nuoE</name>
    <name evidence="1" type="ORF">KQI42_12345</name>
</gene>
<dbReference type="InterPro" id="IPR002023">
    <property type="entry name" value="NuoE-like"/>
</dbReference>
<dbReference type="EC" id="1.6.5.11" evidence="1"/>
<accession>A0ABS6E7B1</accession>
<keyword evidence="1" id="KW-0560">Oxidoreductase</keyword>
<dbReference type="InterPro" id="IPR028431">
    <property type="entry name" value="NADP_DH_HndA-like"/>
</dbReference>
<dbReference type="PANTHER" id="PTHR43342">
    <property type="entry name" value="NADH-QUINONE OXIDOREDUCTASE, E SUBUNIT"/>
    <property type="match status" value="1"/>
</dbReference>
<evidence type="ECO:0000313" key="2">
    <source>
        <dbReference type="Proteomes" id="UP000749471"/>
    </source>
</evidence>
<dbReference type="NCBIfam" id="NF005722">
    <property type="entry name" value="PRK07539.1-2"/>
    <property type="match status" value="1"/>
</dbReference>
<dbReference type="CDD" id="cd03064">
    <property type="entry name" value="TRX_Fd_NuoE"/>
    <property type="match status" value="1"/>
</dbReference>
<reference evidence="1 2" key="1">
    <citation type="submission" date="2021-06" db="EMBL/GenBank/DDBJ databases">
        <authorList>
            <person name="Sun Q."/>
            <person name="Li D."/>
        </authorList>
    </citation>
    <scope>NUCLEOTIDE SEQUENCE [LARGE SCALE GENOMIC DNA]</scope>
    <source>
        <strain evidence="1 2">MSJ-40</strain>
    </source>
</reference>